<evidence type="ECO:0008006" key="4">
    <source>
        <dbReference type="Google" id="ProtNLM"/>
    </source>
</evidence>
<feature type="signal peptide" evidence="1">
    <location>
        <begin position="1"/>
        <end position="25"/>
    </location>
</feature>
<comment type="caution">
    <text evidence="2">The sequence shown here is derived from an EMBL/GenBank/DDBJ whole genome shotgun (WGS) entry which is preliminary data.</text>
</comment>
<sequence length="356" mass="37106">MRTRSYRPIFVALAVVCAGTPQAWAGTSSPGPLDVQHKPGAQESVQAVYRQQNALFKAGQWILQPGVSYAYSDSNSLTLNGFLALGAIFLGQINVSKVQSNIETLSLQTSYAPTNDLELSVTVPYLARQSTYVSVGANSSSLQASQQDVTNKGQIGDASAALYYQISGSSGGGATIWNLTAKAPTGRGPYGIPVVTQPQNNNLSYPQSLPTGNGVWSVSTGLSFIKPVSPAILFGSVNYTYNIPRSFGNISSTTTPQPGQVAGGNSVSFGGGTAFALNRRVSLTLSMAETLIAETRIKPAGGPWQAVVGSSGNAAVLNLGMSYADSRRVTIVTNVAVGLTKDAPNIDLSVTVPTTF</sequence>
<keyword evidence="3" id="KW-1185">Reference proteome</keyword>
<keyword evidence="1" id="KW-0732">Signal</keyword>
<feature type="chain" id="PRO_5017026968" description="Transporter" evidence="1">
    <location>
        <begin position="26"/>
        <end position="356"/>
    </location>
</feature>
<dbReference type="EMBL" id="PSYR01000002">
    <property type="protein sequence ID" value="RCN56899.1"/>
    <property type="molecule type" value="Genomic_DNA"/>
</dbReference>
<protein>
    <recommendedName>
        <fullName evidence="4">Transporter</fullName>
    </recommendedName>
</protein>
<evidence type="ECO:0000313" key="2">
    <source>
        <dbReference type="EMBL" id="RCN56899.1"/>
    </source>
</evidence>
<accession>A0A368HI96</accession>
<dbReference type="OrthoDB" id="5297564at2"/>
<organism evidence="2 3">
    <name type="scientific">Acidiferrobacter thiooxydans</name>
    <dbReference type="NCBI Taxonomy" id="163359"/>
    <lineage>
        <taxon>Bacteria</taxon>
        <taxon>Pseudomonadati</taxon>
        <taxon>Pseudomonadota</taxon>
        <taxon>Gammaproteobacteria</taxon>
        <taxon>Acidiferrobacterales</taxon>
        <taxon>Acidiferrobacteraceae</taxon>
        <taxon>Acidiferrobacter</taxon>
    </lineage>
</organism>
<proteinExistence type="predicted"/>
<evidence type="ECO:0000256" key="1">
    <source>
        <dbReference type="SAM" id="SignalP"/>
    </source>
</evidence>
<name>A0A368HI96_9GAMM</name>
<evidence type="ECO:0000313" key="3">
    <source>
        <dbReference type="Proteomes" id="UP000253250"/>
    </source>
</evidence>
<dbReference type="Proteomes" id="UP000253250">
    <property type="component" value="Unassembled WGS sequence"/>
</dbReference>
<dbReference type="AlphaFoldDB" id="A0A368HI96"/>
<gene>
    <name evidence="2" type="ORF">C4900_14280</name>
</gene>
<dbReference type="RefSeq" id="WP_114283311.1">
    <property type="nucleotide sequence ID" value="NZ_PSYR01000002.1"/>
</dbReference>
<reference evidence="2 3" key="1">
    <citation type="submission" date="2018-02" db="EMBL/GenBank/DDBJ databases">
        <title>Insights into the biology of acidophilic members of the Acidiferrobacteraceae family derived from comparative genomic analyses.</title>
        <authorList>
            <person name="Issotta F."/>
            <person name="Thyssen C."/>
            <person name="Mena C."/>
            <person name="Moya A."/>
            <person name="Bellenberg S."/>
            <person name="Sproer C."/>
            <person name="Covarrubias P.C."/>
            <person name="Sand W."/>
            <person name="Quatrini R."/>
            <person name="Vera M."/>
        </authorList>
    </citation>
    <scope>NUCLEOTIDE SEQUENCE [LARGE SCALE GENOMIC DNA]</scope>
    <source>
        <strain evidence="3">m-1</strain>
    </source>
</reference>